<evidence type="ECO:0000313" key="2">
    <source>
        <dbReference type="Proteomes" id="UP000184071"/>
    </source>
</evidence>
<dbReference type="RefSeq" id="WP_073413053.1">
    <property type="nucleotide sequence ID" value="NZ_FQWC01000001.1"/>
</dbReference>
<accession>A0A1M5FLN7</accession>
<dbReference type="OrthoDB" id="1427074at2"/>
<name>A0A1M5FLN7_9FLAO</name>
<dbReference type="InterPro" id="IPR010664">
    <property type="entry name" value="LipoPS_assembly_LptC-rel"/>
</dbReference>
<evidence type="ECO:0000313" key="1">
    <source>
        <dbReference type="EMBL" id="SHF92072.1"/>
    </source>
</evidence>
<dbReference type="NCBIfam" id="TIGR04409">
    <property type="entry name" value="LptC_YrbK"/>
    <property type="match status" value="1"/>
</dbReference>
<dbReference type="AlphaFoldDB" id="A0A1M5FLN7"/>
<reference evidence="2" key="1">
    <citation type="submission" date="2016-11" db="EMBL/GenBank/DDBJ databases">
        <authorList>
            <person name="Varghese N."/>
            <person name="Submissions S."/>
        </authorList>
    </citation>
    <scope>NUCLEOTIDE SEQUENCE [LARGE SCALE GENOMIC DNA]</scope>
    <source>
        <strain evidence="2">DSM 17963</strain>
    </source>
</reference>
<dbReference type="Proteomes" id="UP000184071">
    <property type="component" value="Unassembled WGS sequence"/>
</dbReference>
<gene>
    <name evidence="1" type="ORF">SAMN05443663_101516</name>
</gene>
<keyword evidence="2" id="KW-1185">Reference proteome</keyword>
<dbReference type="InterPro" id="IPR026265">
    <property type="entry name" value="LptC"/>
</dbReference>
<dbReference type="STRING" id="370979.SAMN05443663_101516"/>
<sequence length="186" mass="21275">MNLPKRYIINVVTVFAVTLFFGCESNFKEVQKINFSEFVPGSDADTVNIKYTDSGRITGVLISPKMLDYSNLDFPFTEFPKGIDVTLYDKKQKRTFIKANYAVSYKTTGIIDLQGKVRITSEAGQVLETEQLYFDQKNEWFYTERKFKLTDAKGVSFGQGIDFSKDFKVINSQRISGEIESDDDKI</sequence>
<dbReference type="GO" id="GO:0015221">
    <property type="term" value="F:lipopolysaccharide transmembrane transporter activity"/>
    <property type="evidence" value="ECO:0007669"/>
    <property type="project" value="InterPro"/>
</dbReference>
<organism evidence="1 2">
    <name type="scientific">Flavobacterium defluvii</name>
    <dbReference type="NCBI Taxonomy" id="370979"/>
    <lineage>
        <taxon>Bacteria</taxon>
        <taxon>Pseudomonadati</taxon>
        <taxon>Bacteroidota</taxon>
        <taxon>Flavobacteriia</taxon>
        <taxon>Flavobacteriales</taxon>
        <taxon>Flavobacteriaceae</taxon>
        <taxon>Flavobacterium</taxon>
    </lineage>
</organism>
<dbReference type="EMBL" id="FQWC01000001">
    <property type="protein sequence ID" value="SHF92072.1"/>
    <property type="molecule type" value="Genomic_DNA"/>
</dbReference>
<dbReference type="Pfam" id="PF06835">
    <property type="entry name" value="LptC"/>
    <property type="match status" value="1"/>
</dbReference>
<dbReference type="GO" id="GO:0005886">
    <property type="term" value="C:plasma membrane"/>
    <property type="evidence" value="ECO:0007669"/>
    <property type="project" value="InterPro"/>
</dbReference>
<protein>
    <submittedName>
        <fullName evidence="1">LPS export ABC transporter protein LptC</fullName>
    </submittedName>
</protein>
<proteinExistence type="predicted"/>
<dbReference type="Gene3D" id="2.60.450.10">
    <property type="entry name" value="Lipopolysaccharide (LPS) transport protein A like domain"/>
    <property type="match status" value="1"/>
</dbReference>
<dbReference type="PROSITE" id="PS51257">
    <property type="entry name" value="PROKAR_LIPOPROTEIN"/>
    <property type="match status" value="1"/>
</dbReference>